<dbReference type="InterPro" id="IPR005496">
    <property type="entry name" value="Integral_membrane_TerC"/>
</dbReference>
<dbReference type="Proteomes" id="UP000024942">
    <property type="component" value="Unassembled WGS sequence"/>
</dbReference>
<dbReference type="GO" id="GO:0016020">
    <property type="term" value="C:membrane"/>
    <property type="evidence" value="ECO:0007669"/>
    <property type="project" value="InterPro"/>
</dbReference>
<feature type="transmembrane region" description="Helical" evidence="2">
    <location>
        <begin position="174"/>
        <end position="197"/>
    </location>
</feature>
<feature type="compositionally biased region" description="Basic and acidic residues" evidence="1">
    <location>
        <begin position="287"/>
        <end position="296"/>
    </location>
</feature>
<proteinExistence type="predicted"/>
<keyword evidence="4" id="KW-1185">Reference proteome</keyword>
<feature type="transmembrane region" description="Helical" evidence="2">
    <location>
        <begin position="12"/>
        <end position="34"/>
    </location>
</feature>
<feature type="transmembrane region" description="Helical" evidence="2">
    <location>
        <begin position="143"/>
        <end position="162"/>
    </location>
</feature>
<keyword evidence="2" id="KW-1133">Transmembrane helix</keyword>
<keyword evidence="2" id="KW-0812">Transmembrane</keyword>
<protein>
    <submittedName>
        <fullName evidence="3">Integral membrane protein TerC</fullName>
    </submittedName>
</protein>
<sequence>MLGDIINEVFSTSGLFTLLMLLLLQAVLGFDNLLYISIESKRVGEEKAPMVRRWGIGLAVLFRVVLLFIIVGLFDAMAEPLFGVYLSKFISGEFTFQALVTMAGGAFIIYTAIKEISHLLTVEFIEHTDGAQPKSVAQAIVKIVAMNLVFSFDSILSAMAIANIKTLDAVGHPVIHYQVWLMAIAIVVSGIAMALMADPVANFLKKNRMYEVLGLFILFLVGVLLVTEGAHLGHLTLFTYAIEAMSKSSFYLVIFVLVVTDIISTNYQKRLWAQKEAELFSDGSEQASRDGADAHINRKQQRV</sequence>
<feature type="transmembrane region" description="Helical" evidence="2">
    <location>
        <begin position="54"/>
        <end position="74"/>
    </location>
</feature>
<accession>A0A059GBD4</accession>
<feature type="transmembrane region" description="Helical" evidence="2">
    <location>
        <begin position="209"/>
        <end position="230"/>
    </location>
</feature>
<evidence type="ECO:0000313" key="4">
    <source>
        <dbReference type="Proteomes" id="UP000024942"/>
    </source>
</evidence>
<name>A0A059GBD4_9PROT</name>
<evidence type="ECO:0000256" key="1">
    <source>
        <dbReference type="SAM" id="MobiDB-lite"/>
    </source>
</evidence>
<comment type="caution">
    <text evidence="3">The sequence shown here is derived from an EMBL/GenBank/DDBJ whole genome shotgun (WGS) entry which is preliminary data.</text>
</comment>
<dbReference type="EMBL" id="ARYL01000002">
    <property type="protein sequence ID" value="KDA04034.1"/>
    <property type="molecule type" value="Genomic_DNA"/>
</dbReference>
<reference evidence="3 4" key="1">
    <citation type="journal article" date="2014" name="Antonie Van Leeuwenhoek">
        <title>Hyphomonas beringensis sp. nov. and Hyphomonas chukchiensis sp. nov., isolated from surface seawater of the Bering Sea and Chukchi Sea.</title>
        <authorList>
            <person name="Li C."/>
            <person name="Lai Q."/>
            <person name="Li G."/>
            <person name="Dong C."/>
            <person name="Wang J."/>
            <person name="Liao Y."/>
            <person name="Shao Z."/>
        </authorList>
    </citation>
    <scope>NUCLEOTIDE SEQUENCE [LARGE SCALE GENOMIC DNA]</scope>
    <source>
        <strain evidence="3 4">SCH89</strain>
    </source>
</reference>
<dbReference type="PATRIC" id="fig|1280953.3.peg.365"/>
<feature type="transmembrane region" description="Helical" evidence="2">
    <location>
        <begin position="94"/>
        <end position="113"/>
    </location>
</feature>
<dbReference type="eggNOG" id="COG0861">
    <property type="taxonomic scope" value="Bacteria"/>
</dbReference>
<keyword evidence="2" id="KW-0472">Membrane</keyword>
<evidence type="ECO:0000256" key="2">
    <source>
        <dbReference type="SAM" id="Phobius"/>
    </source>
</evidence>
<dbReference type="AlphaFoldDB" id="A0A059GBD4"/>
<organism evidence="3 4">
    <name type="scientific">Hyphomonas oceanitis SCH89</name>
    <dbReference type="NCBI Taxonomy" id="1280953"/>
    <lineage>
        <taxon>Bacteria</taxon>
        <taxon>Pseudomonadati</taxon>
        <taxon>Pseudomonadota</taxon>
        <taxon>Alphaproteobacteria</taxon>
        <taxon>Hyphomonadales</taxon>
        <taxon>Hyphomonadaceae</taxon>
        <taxon>Hyphomonas</taxon>
    </lineage>
</organism>
<dbReference type="RefSeq" id="WP_051624428.1">
    <property type="nucleotide sequence ID" value="NZ_ARYL01000002.1"/>
</dbReference>
<feature type="region of interest" description="Disordered" evidence="1">
    <location>
        <begin position="283"/>
        <end position="303"/>
    </location>
</feature>
<dbReference type="Pfam" id="PF03741">
    <property type="entry name" value="TerC"/>
    <property type="match status" value="1"/>
</dbReference>
<evidence type="ECO:0000313" key="3">
    <source>
        <dbReference type="EMBL" id="KDA04034.1"/>
    </source>
</evidence>
<gene>
    <name evidence="3" type="ORF">HOC_01811</name>
</gene>